<dbReference type="HOGENOM" id="CLU_029230_0_0_1"/>
<evidence type="ECO:0000313" key="4">
    <source>
        <dbReference type="Proteomes" id="UP000002051"/>
    </source>
</evidence>
<dbReference type="STRING" id="3880.G7J2E6"/>
<sequence length="495" mass="56746">MAFSFPDVFCWIQNLPPISEWETNSISLNVCSSTTSQPLLNLTISKIHQSLKLSFMIVAEFNNIDPIHLWTSKPFMPSSKTTNLLDKETISNLFINFIQDILHYGSNKNSPLIRFPKLDSGPNLPNIFNLTFFTLFVLVCIYEAPKNISDACIGFLKDHLTSTQSRQASNLLMKLLGSNLQEQWMRSVNLAITNWVGEIEEQHQNMFRTPCSLFSYAFSTSGLWKVQLYCPATCMDVEKSESHPHDKLEFSLKYHQVESVLQFNYKVVVKEEWVEIMVNVDNIRCDVTKLVNDSLVKERGAGATEKHFPSRISLQLTPTIQNQVMSLSVGKSTENPKKEIGIDKGIEASIEPPNPLGLKVSAGESTTVSLKPWKFEQSVYGYSANLNWFLHDSMDGKEVFSSKPSKCALINPKSWFKNRYSSAYRPFTRQGGVIFAGDEYGERVWWKVDKGAIGKTMEWEIRGWIWLTYWPNKRVTLYNETRRMEFREIVYLDVA</sequence>
<dbReference type="OrthoDB" id="724026at2759"/>
<evidence type="ECO:0008006" key="5">
    <source>
        <dbReference type="Google" id="ProtNLM"/>
    </source>
</evidence>
<evidence type="ECO:0000313" key="2">
    <source>
        <dbReference type="EMBL" id="RHN68465.1"/>
    </source>
</evidence>
<dbReference type="Gramene" id="rna16826">
    <property type="protein sequence ID" value="RHN68465.1"/>
    <property type="gene ID" value="gene16826"/>
</dbReference>
<dbReference type="Proteomes" id="UP000002051">
    <property type="component" value="Chromosome 3"/>
</dbReference>
<accession>G7J2E6</accession>
<evidence type="ECO:0000313" key="3">
    <source>
        <dbReference type="EnsemblPlants" id="AES71251"/>
    </source>
</evidence>
<reference evidence="1 4" key="1">
    <citation type="journal article" date="2011" name="Nature">
        <title>The Medicago genome provides insight into the evolution of rhizobial symbioses.</title>
        <authorList>
            <person name="Young N.D."/>
            <person name="Debelle F."/>
            <person name="Oldroyd G.E."/>
            <person name="Geurts R."/>
            <person name="Cannon S.B."/>
            <person name="Udvardi M.K."/>
            <person name="Benedito V.A."/>
            <person name="Mayer K.F."/>
            <person name="Gouzy J."/>
            <person name="Schoof H."/>
            <person name="Van de Peer Y."/>
            <person name="Proost S."/>
            <person name="Cook D.R."/>
            <person name="Meyers B.C."/>
            <person name="Spannagl M."/>
            <person name="Cheung F."/>
            <person name="De Mita S."/>
            <person name="Krishnakumar V."/>
            <person name="Gundlach H."/>
            <person name="Zhou S."/>
            <person name="Mudge J."/>
            <person name="Bharti A.K."/>
            <person name="Murray J.D."/>
            <person name="Naoumkina M.A."/>
            <person name="Rosen B."/>
            <person name="Silverstein K.A."/>
            <person name="Tang H."/>
            <person name="Rombauts S."/>
            <person name="Zhao P.X."/>
            <person name="Zhou P."/>
            <person name="Barbe V."/>
            <person name="Bardou P."/>
            <person name="Bechner M."/>
            <person name="Bellec A."/>
            <person name="Berger A."/>
            <person name="Berges H."/>
            <person name="Bidwell S."/>
            <person name="Bisseling T."/>
            <person name="Choisne N."/>
            <person name="Couloux A."/>
            <person name="Denny R."/>
            <person name="Deshpande S."/>
            <person name="Dai X."/>
            <person name="Doyle J.J."/>
            <person name="Dudez A.M."/>
            <person name="Farmer A.D."/>
            <person name="Fouteau S."/>
            <person name="Franken C."/>
            <person name="Gibelin C."/>
            <person name="Gish J."/>
            <person name="Goldstein S."/>
            <person name="Gonzalez A.J."/>
            <person name="Green P.J."/>
            <person name="Hallab A."/>
            <person name="Hartog M."/>
            <person name="Hua A."/>
            <person name="Humphray S.J."/>
            <person name="Jeong D.H."/>
            <person name="Jing Y."/>
            <person name="Jocker A."/>
            <person name="Kenton S.M."/>
            <person name="Kim D.J."/>
            <person name="Klee K."/>
            <person name="Lai H."/>
            <person name="Lang C."/>
            <person name="Lin S."/>
            <person name="Macmil S.L."/>
            <person name="Magdelenat G."/>
            <person name="Matthews L."/>
            <person name="McCorrison J."/>
            <person name="Monaghan E.L."/>
            <person name="Mun J.H."/>
            <person name="Najar F.Z."/>
            <person name="Nicholson C."/>
            <person name="Noirot C."/>
            <person name="O'Bleness M."/>
            <person name="Paule C.R."/>
            <person name="Poulain J."/>
            <person name="Prion F."/>
            <person name="Qin B."/>
            <person name="Qu C."/>
            <person name="Retzel E.F."/>
            <person name="Riddle C."/>
            <person name="Sallet E."/>
            <person name="Samain S."/>
            <person name="Samson N."/>
            <person name="Sanders I."/>
            <person name="Saurat O."/>
            <person name="Scarpelli C."/>
            <person name="Schiex T."/>
            <person name="Segurens B."/>
            <person name="Severin A.J."/>
            <person name="Sherrier D.J."/>
            <person name="Shi R."/>
            <person name="Sims S."/>
            <person name="Singer S.R."/>
            <person name="Sinharoy S."/>
            <person name="Sterck L."/>
            <person name="Viollet A."/>
            <person name="Wang B.B."/>
            <person name="Wang K."/>
            <person name="Wang M."/>
            <person name="Wang X."/>
            <person name="Warfsmann J."/>
            <person name="Weissenbach J."/>
            <person name="White D.D."/>
            <person name="White J.D."/>
            <person name="Wiley G.B."/>
            <person name="Wincker P."/>
            <person name="Xing Y."/>
            <person name="Yang L."/>
            <person name="Yao Z."/>
            <person name="Ying F."/>
            <person name="Zhai J."/>
            <person name="Zhou L."/>
            <person name="Zuber A."/>
            <person name="Denarie J."/>
            <person name="Dixon R.A."/>
            <person name="May G.D."/>
            <person name="Schwartz D.C."/>
            <person name="Rogers J."/>
            <person name="Quetier F."/>
            <person name="Town C.D."/>
            <person name="Roe B.A."/>
        </authorList>
    </citation>
    <scope>NUCLEOTIDE SEQUENCE [LARGE SCALE GENOMIC DNA]</scope>
    <source>
        <strain evidence="1">A17</strain>
        <strain evidence="3 4">cv. Jemalong A17</strain>
    </source>
</reference>
<reference evidence="3" key="3">
    <citation type="submission" date="2015-04" db="UniProtKB">
        <authorList>
            <consortium name="EnsemblPlants"/>
        </authorList>
    </citation>
    <scope>IDENTIFICATION</scope>
    <source>
        <strain evidence="3">cv. Jemalong A17</strain>
    </source>
</reference>
<dbReference type="OMA" id="REMWFNI"/>
<evidence type="ECO:0000313" key="1">
    <source>
        <dbReference type="EMBL" id="AES71251.1"/>
    </source>
</evidence>
<reference evidence="1 4" key="2">
    <citation type="journal article" date="2014" name="BMC Genomics">
        <title>An improved genome release (version Mt4.0) for the model legume Medicago truncatula.</title>
        <authorList>
            <person name="Tang H."/>
            <person name="Krishnakumar V."/>
            <person name="Bidwell S."/>
            <person name="Rosen B."/>
            <person name="Chan A."/>
            <person name="Zhou S."/>
            <person name="Gentzbittel L."/>
            <person name="Childs K.L."/>
            <person name="Yandell M."/>
            <person name="Gundlach H."/>
            <person name="Mayer K.F."/>
            <person name="Schwartz D.C."/>
            <person name="Town C.D."/>
        </authorList>
    </citation>
    <scope>GENOME REANNOTATION</scope>
    <source>
        <strain evidence="3 4">cv. Jemalong A17</strain>
    </source>
</reference>
<dbReference type="eggNOG" id="ENOG502QT2Y">
    <property type="taxonomic scope" value="Eukaryota"/>
</dbReference>
<proteinExistence type="predicted"/>
<dbReference type="EMBL" id="PSQE01000003">
    <property type="protein sequence ID" value="RHN68465.1"/>
    <property type="molecule type" value="Genomic_DNA"/>
</dbReference>
<keyword evidence="4" id="KW-1185">Reference proteome</keyword>
<dbReference type="AlphaFoldDB" id="G7J2E6"/>
<dbReference type="EMBL" id="CM001219">
    <property type="protein sequence ID" value="AES71251.1"/>
    <property type="molecule type" value="Genomic_DNA"/>
</dbReference>
<dbReference type="EnsemblPlants" id="AES71251">
    <property type="protein sequence ID" value="AES71251"/>
    <property type="gene ID" value="MTR_3g071950"/>
</dbReference>
<dbReference type="KEGG" id="mtr:11408332"/>
<dbReference type="Proteomes" id="UP000265566">
    <property type="component" value="Chromosome 3"/>
</dbReference>
<organism evidence="1 4">
    <name type="scientific">Medicago truncatula</name>
    <name type="common">Barrel medic</name>
    <name type="synonym">Medicago tribuloides</name>
    <dbReference type="NCBI Taxonomy" id="3880"/>
    <lineage>
        <taxon>Eukaryota</taxon>
        <taxon>Viridiplantae</taxon>
        <taxon>Streptophyta</taxon>
        <taxon>Embryophyta</taxon>
        <taxon>Tracheophyta</taxon>
        <taxon>Spermatophyta</taxon>
        <taxon>Magnoliopsida</taxon>
        <taxon>eudicotyledons</taxon>
        <taxon>Gunneridae</taxon>
        <taxon>Pentapetalae</taxon>
        <taxon>rosids</taxon>
        <taxon>fabids</taxon>
        <taxon>Fabales</taxon>
        <taxon>Fabaceae</taxon>
        <taxon>Papilionoideae</taxon>
        <taxon>50 kb inversion clade</taxon>
        <taxon>NPAAA clade</taxon>
        <taxon>Hologalegina</taxon>
        <taxon>IRL clade</taxon>
        <taxon>Trifolieae</taxon>
        <taxon>Medicago</taxon>
    </lineage>
</organism>
<protein>
    <recommendedName>
        <fullName evidence="5">Neuronal PAS domain protein</fullName>
    </recommendedName>
</protein>
<name>G7J2E6_MEDTR</name>
<dbReference type="PANTHER" id="PTHR31439:SF6">
    <property type="entry name" value="NEURONAL PAS DOMAIN PROTEIN"/>
    <property type="match status" value="1"/>
</dbReference>
<gene>
    <name evidence="3" type="primary">11408332</name>
    <name evidence="1" type="ordered locus">MTR_3g071950</name>
    <name evidence="2" type="ORF">MtrunA17_Chr3g0114221</name>
</gene>
<dbReference type="PANTHER" id="PTHR31439">
    <property type="entry name" value="EXPRESSED PROTEIN"/>
    <property type="match status" value="1"/>
</dbReference>
<dbReference type="PaxDb" id="3880-AES71251"/>
<reference evidence="2" key="4">
    <citation type="journal article" date="2018" name="Nat. Plants">
        <title>Whole-genome landscape of Medicago truncatula symbiotic genes.</title>
        <authorList>
            <person name="Pecrix Y."/>
            <person name="Gamas P."/>
            <person name="Carrere S."/>
        </authorList>
    </citation>
    <scope>NUCLEOTIDE SEQUENCE</scope>
    <source>
        <tissue evidence="2">Leaves</tissue>
    </source>
</reference>